<feature type="compositionally biased region" description="Polar residues" evidence="1">
    <location>
        <begin position="1"/>
        <end position="13"/>
    </location>
</feature>
<gene>
    <name evidence="4" type="ORF">CSA55_02110</name>
</gene>
<dbReference type="EMBL" id="PDSL01000034">
    <property type="protein sequence ID" value="PIE33304.1"/>
    <property type="molecule type" value="Genomic_DNA"/>
</dbReference>
<protein>
    <recommendedName>
        <fullName evidence="3">DUF3566 domain-containing protein</fullName>
    </recommendedName>
</protein>
<proteinExistence type="predicted"/>
<organism evidence="4 5">
    <name type="scientific">Ilumatobacter coccineus</name>
    <dbReference type="NCBI Taxonomy" id="467094"/>
    <lineage>
        <taxon>Bacteria</taxon>
        <taxon>Bacillati</taxon>
        <taxon>Actinomycetota</taxon>
        <taxon>Acidimicrobiia</taxon>
        <taxon>Acidimicrobiales</taxon>
        <taxon>Ilumatobacteraceae</taxon>
        <taxon>Ilumatobacter</taxon>
    </lineage>
</organism>
<feature type="transmembrane region" description="Helical" evidence="2">
    <location>
        <begin position="129"/>
        <end position="154"/>
    </location>
</feature>
<accession>A0A2G6KCA1</accession>
<feature type="domain" description="DUF3566" evidence="3">
    <location>
        <begin position="57"/>
        <end position="165"/>
    </location>
</feature>
<evidence type="ECO:0000313" key="4">
    <source>
        <dbReference type="EMBL" id="PIE33304.1"/>
    </source>
</evidence>
<keyword evidence="2" id="KW-0472">Membrane</keyword>
<dbReference type="Pfam" id="PF12089">
    <property type="entry name" value="DUF3566"/>
    <property type="match status" value="1"/>
</dbReference>
<feature type="transmembrane region" description="Helical" evidence="2">
    <location>
        <begin position="74"/>
        <end position="97"/>
    </location>
</feature>
<feature type="compositionally biased region" description="Acidic residues" evidence="1">
    <location>
        <begin position="15"/>
        <end position="26"/>
    </location>
</feature>
<keyword evidence="2" id="KW-0812">Transmembrane</keyword>
<evidence type="ECO:0000256" key="1">
    <source>
        <dbReference type="SAM" id="MobiDB-lite"/>
    </source>
</evidence>
<reference evidence="4 5" key="1">
    <citation type="submission" date="2017-10" db="EMBL/GenBank/DDBJ databases">
        <title>Novel microbial diversity and functional potential in the marine mammal oral microbiome.</title>
        <authorList>
            <person name="Dudek N.K."/>
            <person name="Sun C.L."/>
            <person name="Burstein D."/>
            <person name="Kantor R.S."/>
            <person name="Aliaga Goltsman D.S."/>
            <person name="Bik E.M."/>
            <person name="Thomas B.C."/>
            <person name="Banfield J.F."/>
            <person name="Relman D.A."/>
        </authorList>
    </citation>
    <scope>NUCLEOTIDE SEQUENCE [LARGE SCALE GENOMIC DNA]</scope>
    <source>
        <strain evidence="4">DOLJORAL78_61_10</strain>
    </source>
</reference>
<feature type="region of interest" description="Disordered" evidence="1">
    <location>
        <begin position="1"/>
        <end position="30"/>
    </location>
</feature>
<evidence type="ECO:0000313" key="5">
    <source>
        <dbReference type="Proteomes" id="UP000230914"/>
    </source>
</evidence>
<dbReference type="Proteomes" id="UP000230914">
    <property type="component" value="Unassembled WGS sequence"/>
</dbReference>
<dbReference type="InterPro" id="IPR021949">
    <property type="entry name" value="DUF3566_TM"/>
</dbReference>
<comment type="caution">
    <text evidence="4">The sequence shown here is derived from an EMBL/GenBank/DDBJ whole genome shotgun (WGS) entry which is preliminary data.</text>
</comment>
<evidence type="ECO:0000256" key="2">
    <source>
        <dbReference type="SAM" id="Phobius"/>
    </source>
</evidence>
<dbReference type="AlphaFoldDB" id="A0A2G6KCA1"/>
<keyword evidence="2" id="KW-1133">Transmembrane helix</keyword>
<name>A0A2G6KCA1_9ACTN</name>
<evidence type="ECO:0000259" key="3">
    <source>
        <dbReference type="Pfam" id="PF12089"/>
    </source>
</evidence>
<sequence length="223" mass="24533">MNQVSTPGDTPSSEFDGDLVPSDESDQAAGWTESWAQQIIPAITRPQRSTNRRPRVRKVTRVLRHIDPWSTFKVGLLFSVVAYLVSLTSGILLWQVADATGTLTNVERWFTQFGWETFEIDGSEIFRDAWVIGLMLVIASTGILVLLVTVFNLVSDIIGGIRVTVLEEEVVEHSGASSQPVTLDQAIAIDDAPLVDESWTVEDLPDDIDPASLTSRWGYSSVG</sequence>